<reference evidence="1" key="1">
    <citation type="submission" date="2020-10" db="EMBL/GenBank/DDBJ databases">
        <title>Sequencing the genomes of 1000 actinobacteria strains.</title>
        <authorList>
            <person name="Klenk H.-P."/>
        </authorList>
    </citation>
    <scope>NUCLEOTIDE SEQUENCE</scope>
    <source>
        <strain evidence="1">DSM 45354</strain>
    </source>
</reference>
<dbReference type="AlphaFoldDB" id="A0A927R5Y5"/>
<accession>A0A927R5Y5</accession>
<gene>
    <name evidence="1" type="ORF">HEB94_000690</name>
</gene>
<evidence type="ECO:0000313" key="2">
    <source>
        <dbReference type="Proteomes" id="UP000638648"/>
    </source>
</evidence>
<comment type="caution">
    <text evidence="1">The sequence shown here is derived from an EMBL/GenBank/DDBJ whole genome shotgun (WGS) entry which is preliminary data.</text>
</comment>
<name>A0A927R5Y5_9ACTN</name>
<proteinExistence type="predicted"/>
<protein>
    <submittedName>
        <fullName evidence="1">Uncharacterized protein</fullName>
    </submittedName>
</protein>
<evidence type="ECO:0000313" key="1">
    <source>
        <dbReference type="EMBL" id="MBE1603842.1"/>
    </source>
</evidence>
<sequence>MSTPAGTTPREIGVAATATLLPIVGVNQGKG</sequence>
<dbReference type="EMBL" id="JADBEM010000001">
    <property type="protein sequence ID" value="MBE1603842.1"/>
    <property type="molecule type" value="Genomic_DNA"/>
</dbReference>
<keyword evidence="2" id="KW-1185">Reference proteome</keyword>
<organism evidence="1 2">
    <name type="scientific">Actinopolymorpha pittospori</name>
    <dbReference type="NCBI Taxonomy" id="648752"/>
    <lineage>
        <taxon>Bacteria</taxon>
        <taxon>Bacillati</taxon>
        <taxon>Actinomycetota</taxon>
        <taxon>Actinomycetes</taxon>
        <taxon>Propionibacteriales</taxon>
        <taxon>Actinopolymorphaceae</taxon>
        <taxon>Actinopolymorpha</taxon>
    </lineage>
</organism>
<dbReference type="Proteomes" id="UP000638648">
    <property type="component" value="Unassembled WGS sequence"/>
</dbReference>